<evidence type="ECO:0000256" key="6">
    <source>
        <dbReference type="ARBA" id="ARBA00023015"/>
    </source>
</evidence>
<keyword evidence="13" id="KW-1185">Reference proteome</keyword>
<feature type="compositionally biased region" description="Polar residues" evidence="11">
    <location>
        <begin position="269"/>
        <end position="285"/>
    </location>
</feature>
<dbReference type="GeneID" id="66070397"/>
<gene>
    <name evidence="12" type="ORF">E1B28_001321</name>
</gene>
<keyword evidence="2" id="KW-0479">Metal-binding</keyword>
<dbReference type="GO" id="GO:0008270">
    <property type="term" value="F:zinc ion binding"/>
    <property type="evidence" value="ECO:0007669"/>
    <property type="project" value="UniProtKB-KW"/>
</dbReference>
<comment type="caution">
    <text evidence="12">The sequence shown here is derived from an EMBL/GenBank/DDBJ whole genome shotgun (WGS) entry which is preliminary data.</text>
</comment>
<feature type="compositionally biased region" description="Polar residues" evidence="11">
    <location>
        <begin position="312"/>
        <end position="321"/>
    </location>
</feature>
<evidence type="ECO:0000256" key="10">
    <source>
        <dbReference type="RuleBase" id="RU261113"/>
    </source>
</evidence>
<accession>A0A9P7V3G9</accession>
<comment type="similarity">
    <text evidence="10">Belongs to the SGF11 family.</text>
</comment>
<evidence type="ECO:0000256" key="1">
    <source>
        <dbReference type="ARBA" id="ARBA00004123"/>
    </source>
</evidence>
<keyword evidence="9" id="KW-0539">Nucleus</keyword>
<feature type="compositionally biased region" description="Basic and acidic residues" evidence="11">
    <location>
        <begin position="179"/>
        <end position="188"/>
    </location>
</feature>
<evidence type="ECO:0000256" key="11">
    <source>
        <dbReference type="SAM" id="MobiDB-lite"/>
    </source>
</evidence>
<dbReference type="Proteomes" id="UP001049176">
    <property type="component" value="Chromosome 1"/>
</dbReference>
<dbReference type="RefSeq" id="XP_043015942.1">
    <property type="nucleotide sequence ID" value="XM_043147237.1"/>
</dbReference>
<keyword evidence="3" id="KW-0863">Zinc-finger</keyword>
<feature type="compositionally biased region" description="Polar residues" evidence="11">
    <location>
        <begin position="133"/>
        <end position="154"/>
    </location>
</feature>
<dbReference type="OrthoDB" id="21557at2759"/>
<organism evidence="12 13">
    <name type="scientific">Marasmius oreades</name>
    <name type="common">fairy-ring Marasmius</name>
    <dbReference type="NCBI Taxonomy" id="181124"/>
    <lineage>
        <taxon>Eukaryota</taxon>
        <taxon>Fungi</taxon>
        <taxon>Dikarya</taxon>
        <taxon>Basidiomycota</taxon>
        <taxon>Agaricomycotina</taxon>
        <taxon>Agaricomycetes</taxon>
        <taxon>Agaricomycetidae</taxon>
        <taxon>Agaricales</taxon>
        <taxon>Marasmiineae</taxon>
        <taxon>Marasmiaceae</taxon>
        <taxon>Marasmius</taxon>
    </lineage>
</organism>
<feature type="compositionally biased region" description="Low complexity" evidence="11">
    <location>
        <begin position="207"/>
        <end position="227"/>
    </location>
</feature>
<dbReference type="GO" id="GO:0005634">
    <property type="term" value="C:nucleus"/>
    <property type="evidence" value="ECO:0007669"/>
    <property type="project" value="UniProtKB-SubCell"/>
</dbReference>
<dbReference type="EMBL" id="CM032181">
    <property type="protein sequence ID" value="KAG7099472.1"/>
    <property type="molecule type" value="Genomic_DNA"/>
</dbReference>
<feature type="compositionally biased region" description="Pro residues" evidence="11">
    <location>
        <begin position="291"/>
        <end position="301"/>
    </location>
</feature>
<keyword evidence="8" id="KW-0804">Transcription</keyword>
<proteinExistence type="inferred from homology"/>
<dbReference type="KEGG" id="more:E1B28_001321"/>
<feature type="compositionally biased region" description="Polar residues" evidence="11">
    <location>
        <begin position="80"/>
        <end position="94"/>
    </location>
</feature>
<dbReference type="InterPro" id="IPR013246">
    <property type="entry name" value="SAGA_su_Sgf11"/>
</dbReference>
<keyword evidence="4" id="KW-0862">Zinc</keyword>
<feature type="region of interest" description="Disordered" evidence="11">
    <location>
        <begin position="69"/>
        <end position="94"/>
    </location>
</feature>
<evidence type="ECO:0000256" key="9">
    <source>
        <dbReference type="ARBA" id="ARBA00023242"/>
    </source>
</evidence>
<sequence length="321" mass="33503">MPTKAEKQEKELFLSGLVTKIFCAMLDDIVMDSAIQAHNEVSRSRAVCVVCGTRCNAVHVPGSSKLATSSRAATPMAEGNSLNGATTSIPGSTPSSVKDGNVYLDCVNCYHPIASNRYAAHLSSCLGLSSARRTANRGSIKSKQSDAGRSNSPASEIGNISEDDESKPSAKGKMKSKGKRADEAEFSMKRKRPISPQVSPNKKPKPKGLSPLKKAGSSGVVLSSLGSQSKVPSKLRDSSTAPYPGSTSSSSRSSSPDGTSSAPLAAKFNSPNFKTKGSQNGSKSPMTVKRPSPPRPPPPVPAYMHEDAGEETGSSTDTDSN</sequence>
<evidence type="ECO:0000256" key="4">
    <source>
        <dbReference type="ARBA" id="ARBA00022833"/>
    </source>
</evidence>
<evidence type="ECO:0000313" key="13">
    <source>
        <dbReference type="Proteomes" id="UP001049176"/>
    </source>
</evidence>
<feature type="region of interest" description="Disordered" evidence="11">
    <location>
        <begin position="133"/>
        <end position="321"/>
    </location>
</feature>
<name>A0A9P7V3G9_9AGAR</name>
<evidence type="ECO:0000256" key="7">
    <source>
        <dbReference type="ARBA" id="ARBA00023159"/>
    </source>
</evidence>
<keyword evidence="5" id="KW-0156">Chromatin regulator</keyword>
<evidence type="ECO:0000313" key="12">
    <source>
        <dbReference type="EMBL" id="KAG7099472.1"/>
    </source>
</evidence>
<keyword evidence="7 10" id="KW-0010">Activator</keyword>
<dbReference type="AlphaFoldDB" id="A0A9P7V3G9"/>
<keyword evidence="6" id="KW-0805">Transcription regulation</keyword>
<dbReference type="GO" id="GO:0006325">
    <property type="term" value="P:chromatin organization"/>
    <property type="evidence" value="ECO:0007669"/>
    <property type="project" value="UniProtKB-KW"/>
</dbReference>
<evidence type="ECO:0000256" key="3">
    <source>
        <dbReference type="ARBA" id="ARBA00022771"/>
    </source>
</evidence>
<dbReference type="GO" id="GO:0070461">
    <property type="term" value="C:SAGA-type complex"/>
    <property type="evidence" value="ECO:0007669"/>
    <property type="project" value="UniProtKB-ARBA"/>
</dbReference>
<protein>
    <recommendedName>
        <fullName evidence="10">SAGA-associated factor 11</fullName>
    </recommendedName>
</protein>
<evidence type="ECO:0000256" key="2">
    <source>
        <dbReference type="ARBA" id="ARBA00022723"/>
    </source>
</evidence>
<evidence type="ECO:0000256" key="8">
    <source>
        <dbReference type="ARBA" id="ARBA00023163"/>
    </source>
</evidence>
<feature type="compositionally biased region" description="Low complexity" evidence="11">
    <location>
        <begin position="238"/>
        <end position="263"/>
    </location>
</feature>
<dbReference type="Pfam" id="PF08209">
    <property type="entry name" value="Sgf11"/>
    <property type="match status" value="1"/>
</dbReference>
<evidence type="ECO:0000256" key="5">
    <source>
        <dbReference type="ARBA" id="ARBA00022853"/>
    </source>
</evidence>
<reference evidence="12" key="1">
    <citation type="journal article" date="2021" name="Genome Biol. Evol.">
        <title>The assembled and annotated genome of the fairy-ring fungus Marasmius oreades.</title>
        <authorList>
            <person name="Hiltunen M."/>
            <person name="Ament-Velasquez S.L."/>
            <person name="Johannesson H."/>
        </authorList>
    </citation>
    <scope>NUCLEOTIDE SEQUENCE</scope>
    <source>
        <strain evidence="12">03SP1</strain>
    </source>
</reference>
<comment type="subcellular location">
    <subcellularLocation>
        <location evidence="1 10">Nucleus</location>
    </subcellularLocation>
</comment>